<dbReference type="AlphaFoldDB" id="I2CB54"/>
<dbReference type="KEGG" id="bqy:MUS_4028"/>
<reference evidence="1 2" key="1">
    <citation type="journal article" date="2012" name="J. Biotechnol.">
        <title>Genome sequence of the plant growth promoting strain Bacillus amyloliquefaciens subsp. plantarum B9601-Y2 and expression of mersacidin and other secondary metabolites.</title>
        <authorList>
            <person name="He P."/>
            <person name="Hao K."/>
            <person name="Blom J."/>
            <person name="Ruckert C."/>
            <person name="Vater J."/>
            <person name="Mao Z."/>
            <person name="Wu Y."/>
            <person name="Hou M."/>
            <person name="He P."/>
            <person name="He Y."/>
            <person name="Borriss R."/>
        </authorList>
    </citation>
    <scope>NUCLEOTIDE SEQUENCE [LARGE SCALE GENOMIC DNA]</scope>
    <source>
        <strain evidence="1">Y2</strain>
    </source>
</reference>
<name>I2CB54_BACAY</name>
<dbReference type="HOGENOM" id="CLU_2912500_0_0_9"/>
<proteinExistence type="predicted"/>
<evidence type="ECO:0000313" key="1">
    <source>
        <dbReference type="EMBL" id="AFJ63878.1"/>
    </source>
</evidence>
<evidence type="ECO:0000313" key="2">
    <source>
        <dbReference type="Proteomes" id="UP000002878"/>
    </source>
</evidence>
<sequence>MVHPAIGVTKMFTRGNEEITVLAPYSDKPGCGIAICLMKKSSETKGGGYRDIFILLKAYVKVSAVSKLNKK</sequence>
<gene>
    <name evidence="1" type="ORF">MUS_4028</name>
</gene>
<dbReference type="EMBL" id="CP003332">
    <property type="protein sequence ID" value="AFJ63878.1"/>
    <property type="molecule type" value="Genomic_DNA"/>
</dbReference>
<dbReference type="Proteomes" id="UP000002878">
    <property type="component" value="Chromosome"/>
</dbReference>
<dbReference type="PATRIC" id="fig|1126211.3.peg.3835"/>
<dbReference type="KEGG" id="bya:BANAU_3568"/>
<organism evidence="1 2">
    <name type="scientific">Bacillus amyloliquefaciens (strain Y2)</name>
    <name type="common">Bacillus amyloliquefaciens subsp. plantarum (strain B9601-Y2)</name>
    <dbReference type="NCBI Taxonomy" id="1155777"/>
    <lineage>
        <taxon>Bacteria</taxon>
        <taxon>Bacillati</taxon>
        <taxon>Bacillota</taxon>
        <taxon>Bacilli</taxon>
        <taxon>Bacillales</taxon>
        <taxon>Bacillaceae</taxon>
        <taxon>Bacillus</taxon>
        <taxon>Bacillus amyloliquefaciens group</taxon>
    </lineage>
</organism>
<protein>
    <submittedName>
        <fullName evidence="1">Uncharacterized protein</fullName>
    </submittedName>
</protein>
<accession>I2CB54</accession>